<dbReference type="AlphaFoldDB" id="A0A433QY27"/>
<gene>
    <name evidence="1" type="ORF">BC938DRAFT_479425</name>
</gene>
<protein>
    <submittedName>
        <fullName evidence="1">Uncharacterized protein</fullName>
    </submittedName>
</protein>
<keyword evidence="2" id="KW-1185">Reference proteome</keyword>
<organism evidence="1 2">
    <name type="scientific">Jimgerdemannia flammicorona</name>
    <dbReference type="NCBI Taxonomy" id="994334"/>
    <lineage>
        <taxon>Eukaryota</taxon>
        <taxon>Fungi</taxon>
        <taxon>Fungi incertae sedis</taxon>
        <taxon>Mucoromycota</taxon>
        <taxon>Mucoromycotina</taxon>
        <taxon>Endogonomycetes</taxon>
        <taxon>Endogonales</taxon>
        <taxon>Endogonaceae</taxon>
        <taxon>Jimgerdemannia</taxon>
    </lineage>
</organism>
<accession>A0A433QY27</accession>
<proteinExistence type="predicted"/>
<sequence length="182" mass="20606">MALATLQQHSPAIMSHMYIPEVLARSNPTGAQPASPKCHKMKPRLVSLGLLAHVDVDEACTETVVRTQHELIRRRRTSDPCKDPRKRQKCKHWMAGLQDPPTIATDESQITQLSELMASQQNVEWDTTTHRSLNQPSEPFHVDPHVQYLANGSPFPFSFNDTELEFLQTILKRDQGKHGLPI</sequence>
<dbReference type="EMBL" id="RBNJ01000391">
    <property type="protein sequence ID" value="RUS34635.1"/>
    <property type="molecule type" value="Genomic_DNA"/>
</dbReference>
<evidence type="ECO:0000313" key="2">
    <source>
        <dbReference type="Proteomes" id="UP000274822"/>
    </source>
</evidence>
<name>A0A433QY27_9FUNG</name>
<dbReference type="Proteomes" id="UP000274822">
    <property type="component" value="Unassembled WGS sequence"/>
</dbReference>
<comment type="caution">
    <text evidence="1">The sequence shown here is derived from an EMBL/GenBank/DDBJ whole genome shotgun (WGS) entry which is preliminary data.</text>
</comment>
<evidence type="ECO:0000313" key="1">
    <source>
        <dbReference type="EMBL" id="RUS34635.1"/>
    </source>
</evidence>
<reference evidence="1 2" key="1">
    <citation type="journal article" date="2018" name="New Phytol.">
        <title>Phylogenomics of Endogonaceae and evolution of mycorrhizas within Mucoromycota.</title>
        <authorList>
            <person name="Chang Y."/>
            <person name="Desiro A."/>
            <person name="Na H."/>
            <person name="Sandor L."/>
            <person name="Lipzen A."/>
            <person name="Clum A."/>
            <person name="Barry K."/>
            <person name="Grigoriev I.V."/>
            <person name="Martin F.M."/>
            <person name="Stajich J.E."/>
            <person name="Smith M.E."/>
            <person name="Bonito G."/>
            <person name="Spatafora J.W."/>
        </authorList>
    </citation>
    <scope>NUCLEOTIDE SEQUENCE [LARGE SCALE GENOMIC DNA]</scope>
    <source>
        <strain evidence="1 2">AD002</strain>
    </source>
</reference>